<gene>
    <name evidence="3" type="ORF">NYZ96_29235</name>
</gene>
<dbReference type="Gene3D" id="3.40.50.1820">
    <property type="entry name" value="alpha/beta hydrolase"/>
    <property type="match status" value="1"/>
</dbReference>
<dbReference type="AlphaFoldDB" id="A0AB38U5H7"/>
<organism evidence="3 4">
    <name type="scientific">Burkholderia gladioli</name>
    <name type="common">Pseudomonas marginata</name>
    <name type="synonym">Phytomonas marginata</name>
    <dbReference type="NCBI Taxonomy" id="28095"/>
    <lineage>
        <taxon>Bacteria</taxon>
        <taxon>Pseudomonadati</taxon>
        <taxon>Pseudomonadota</taxon>
        <taxon>Betaproteobacteria</taxon>
        <taxon>Burkholderiales</taxon>
        <taxon>Burkholderiaceae</taxon>
        <taxon>Burkholderia</taxon>
    </lineage>
</organism>
<evidence type="ECO:0000256" key="1">
    <source>
        <dbReference type="ARBA" id="ARBA00022801"/>
    </source>
</evidence>
<evidence type="ECO:0000313" key="3">
    <source>
        <dbReference type="EMBL" id="UWX75254.1"/>
    </source>
</evidence>
<dbReference type="GO" id="GO:0016787">
    <property type="term" value="F:hydrolase activity"/>
    <property type="evidence" value="ECO:0007669"/>
    <property type="project" value="UniProtKB-KW"/>
</dbReference>
<reference evidence="3" key="1">
    <citation type="submission" date="2022-09" db="EMBL/GenBank/DDBJ databases">
        <title>Genomic of Burkholderia gladioli.</title>
        <authorList>
            <person name="Wu H."/>
        </authorList>
    </citation>
    <scope>NUCLEOTIDE SEQUENCE</scope>
    <source>
        <strain evidence="3">ZN-S4</strain>
    </source>
</reference>
<protein>
    <submittedName>
        <fullName evidence="3">Alpha/beta fold hydrolase</fullName>
    </submittedName>
</protein>
<sequence>MPGIRQRTLTGINGLSIHVRESGYETPGRPAVLLLHGFPETSYSWRKVMLPLADAGYHVIAPDQRGYGRTTGWDDRYDGDVASFRTHAYACDALEVVMAMGHRSVAAVVGHDFGAMIAAYCALVRPDVFRSLALMSFPFDGPPAVPFDTAGKPGPSVQPSLDEQLAALPRPRMDSMTYFGLRATNDDMQNAAQGLNDFLRAYYHVKSADWPGNRPHPLRSGSAQELATLPTYYIMDRGVGMAETVGPYMPSAADVAANQWLSDGELAVYADAFRQTGFQGGLNWFRCHTGAVGKSEIELFSGRTIDVPSCYISGVADWGTYRKAGALERMRSSTCTRMQGVHLIEGAGHWVQQEQPERFHRLLLEFLQRNRPVSSGKA</sequence>
<dbReference type="Proteomes" id="UP001059745">
    <property type="component" value="Chromosome 2"/>
</dbReference>
<feature type="domain" description="AB hydrolase-1" evidence="2">
    <location>
        <begin position="30"/>
        <end position="174"/>
    </location>
</feature>
<proteinExistence type="predicted"/>
<dbReference type="InterPro" id="IPR000073">
    <property type="entry name" value="AB_hydrolase_1"/>
</dbReference>
<dbReference type="SUPFAM" id="SSF53474">
    <property type="entry name" value="alpha/beta-Hydrolases"/>
    <property type="match status" value="1"/>
</dbReference>
<dbReference type="EMBL" id="CP104215">
    <property type="protein sequence ID" value="UWX75254.1"/>
    <property type="molecule type" value="Genomic_DNA"/>
</dbReference>
<keyword evidence="1 3" id="KW-0378">Hydrolase</keyword>
<dbReference type="InterPro" id="IPR000639">
    <property type="entry name" value="Epox_hydrolase-like"/>
</dbReference>
<dbReference type="InterPro" id="IPR029058">
    <property type="entry name" value="AB_hydrolase_fold"/>
</dbReference>
<dbReference type="PRINTS" id="PR00412">
    <property type="entry name" value="EPOXHYDRLASE"/>
</dbReference>
<dbReference type="PANTHER" id="PTHR43329">
    <property type="entry name" value="EPOXIDE HYDROLASE"/>
    <property type="match status" value="1"/>
</dbReference>
<name>A0AB38U5H7_BURGA</name>
<dbReference type="PRINTS" id="PR00111">
    <property type="entry name" value="ABHYDROLASE"/>
</dbReference>
<evidence type="ECO:0000259" key="2">
    <source>
        <dbReference type="Pfam" id="PF00561"/>
    </source>
</evidence>
<evidence type="ECO:0000313" key="4">
    <source>
        <dbReference type="Proteomes" id="UP001059745"/>
    </source>
</evidence>
<accession>A0AB38U5H7</accession>
<dbReference type="Pfam" id="PF00561">
    <property type="entry name" value="Abhydrolase_1"/>
    <property type="match status" value="1"/>
</dbReference>